<evidence type="ECO:0000256" key="8">
    <source>
        <dbReference type="ARBA" id="ARBA00023002"/>
    </source>
</evidence>
<keyword evidence="8 16" id="KW-0560">Oxidoreductase</keyword>
<dbReference type="Proteomes" id="UP000594260">
    <property type="component" value="Unplaced"/>
</dbReference>
<feature type="binding site" evidence="15">
    <location>
        <position position="15"/>
    </location>
    <ligand>
        <name>FAD</name>
        <dbReference type="ChEBI" id="CHEBI:57692"/>
    </ligand>
</feature>
<feature type="domain" description="Amine oxidase" evidence="17">
    <location>
        <begin position="14"/>
        <end position="455"/>
    </location>
</feature>
<keyword evidence="6 16" id="KW-0274">FAD</keyword>
<dbReference type="InterPro" id="IPR036188">
    <property type="entry name" value="FAD/NAD-bd_sf"/>
</dbReference>
<evidence type="ECO:0000256" key="2">
    <source>
        <dbReference type="ARBA" id="ARBA00004362"/>
    </source>
</evidence>
<evidence type="ECO:0000313" key="18">
    <source>
        <dbReference type="EnsemblMetazoa" id="XP_022668486"/>
    </source>
</evidence>
<dbReference type="PRINTS" id="PR00757">
    <property type="entry name" value="AMINEOXDASEF"/>
</dbReference>
<reference evidence="18" key="1">
    <citation type="submission" date="2021-01" db="UniProtKB">
        <authorList>
            <consortium name="EnsemblMetazoa"/>
        </authorList>
    </citation>
    <scope>IDENTIFICATION</scope>
</reference>
<sequence>MSQDSPVIVVGAGVSGLSAARECIKRGQEVIVLEARDRVGGRTHTKEGVEFGYVDIGGAYVGATQNYLLRTLQELNLQDKLYRIYVENRFVFLLNGKRYQHPADDFPHFWNPLAEMDVNNFFRTLDDMGKEIPAEAPWNAPHAEEWDQMTCREFVNKTCWTKEGREFAEFFIQINVTSEPYESSLLWFLWYIKQCGGVKRIVSIKGGGQEMKMKGGMQQLSESMFKSLGERVKLNHAVVSVEHSNGGVVVRCINGEKFEGSHIILATAPPMQMKIHFSPSLGPLRTQLAQRMPMGSVWKLQVYYKDAWWRDLGYSGAIGATPSETYAPVIYTIDDTKPDGSHPSLIGFMPADRARKLLHLTPQQRCDMLKAMYNHAFQTDKANDVVHYLEHNWMGEEYTGGCYSCMLPPGVLTTFRGTLRDSIGRVHFAGTETAWEWSGYINGAIASGERAAKEALYQLGRIDQTIMDAKEPLNHFIPIQDFSNTLYETYLPSVPCFLRLIGVAALGLGLYAAHKKGVALCPIEALKHLCERN</sequence>
<accession>A0A7M7KL10</accession>
<dbReference type="EnsemblMetazoa" id="XM_022812751">
    <property type="protein sequence ID" value="XP_022668486"/>
    <property type="gene ID" value="LOC111253414"/>
</dbReference>
<evidence type="ECO:0000259" key="17">
    <source>
        <dbReference type="Pfam" id="PF01593"/>
    </source>
</evidence>
<dbReference type="InParanoid" id="A0A7M7KL10"/>
<evidence type="ECO:0000256" key="14">
    <source>
        <dbReference type="ARBA" id="ARBA00049430"/>
    </source>
</evidence>
<keyword evidence="7" id="KW-1133">Transmembrane helix</keyword>
<dbReference type="SUPFAM" id="SSF51905">
    <property type="entry name" value="FAD/NAD(P)-binding domain"/>
    <property type="match status" value="1"/>
</dbReference>
<dbReference type="RefSeq" id="XP_022668486.1">
    <property type="nucleotide sequence ID" value="XM_022812751.1"/>
</dbReference>
<dbReference type="InterPro" id="IPR001613">
    <property type="entry name" value="Flavin_amine_oxidase"/>
</dbReference>
<evidence type="ECO:0000313" key="19">
    <source>
        <dbReference type="Proteomes" id="UP000594260"/>
    </source>
</evidence>
<comment type="catalytic activity">
    <reaction evidence="14">
        <text>N-acetylputrescine + O2 + H2O = 4-acetamidobutanal + H2O2 + NH4(+)</text>
        <dbReference type="Rhea" id="RHEA:70283"/>
        <dbReference type="ChEBI" id="CHEBI:7386"/>
        <dbReference type="ChEBI" id="CHEBI:15377"/>
        <dbReference type="ChEBI" id="CHEBI:15379"/>
        <dbReference type="ChEBI" id="CHEBI:16240"/>
        <dbReference type="ChEBI" id="CHEBI:28938"/>
        <dbReference type="ChEBI" id="CHEBI:58263"/>
    </reaction>
    <physiologicalReaction direction="left-to-right" evidence="14">
        <dbReference type="Rhea" id="RHEA:70284"/>
    </physiologicalReaction>
</comment>
<dbReference type="AlphaFoldDB" id="A0A7M7KL10"/>
<evidence type="ECO:0000256" key="12">
    <source>
        <dbReference type="ARBA" id="ARBA00048448"/>
    </source>
</evidence>
<evidence type="ECO:0000256" key="9">
    <source>
        <dbReference type="ARBA" id="ARBA00023128"/>
    </source>
</evidence>
<comment type="catalytic activity">
    <reaction evidence="12">
        <text>a secondary aliphatic amine + O2 + H2O = a primary amine + an aldehyde + H2O2</text>
        <dbReference type="Rhea" id="RHEA:26414"/>
        <dbReference type="ChEBI" id="CHEBI:15377"/>
        <dbReference type="ChEBI" id="CHEBI:15379"/>
        <dbReference type="ChEBI" id="CHEBI:16240"/>
        <dbReference type="ChEBI" id="CHEBI:17478"/>
        <dbReference type="ChEBI" id="CHEBI:58855"/>
        <dbReference type="ChEBI" id="CHEBI:65296"/>
        <dbReference type="EC" id="1.4.3.4"/>
    </reaction>
</comment>
<dbReference type="Pfam" id="PF01593">
    <property type="entry name" value="Amino_oxidase"/>
    <property type="match status" value="1"/>
</dbReference>
<evidence type="ECO:0000256" key="1">
    <source>
        <dbReference type="ARBA" id="ARBA00001974"/>
    </source>
</evidence>
<comment type="cofactor">
    <cofactor evidence="1 16">
        <name>FAD</name>
        <dbReference type="ChEBI" id="CHEBI:57692"/>
    </cofactor>
</comment>
<dbReference type="OrthoDB" id="337104at2759"/>
<feature type="binding site" evidence="15">
    <location>
        <position position="348"/>
    </location>
    <ligand>
        <name>substrate</name>
    </ligand>
</feature>
<dbReference type="InterPro" id="IPR002937">
    <property type="entry name" value="Amino_oxidase"/>
</dbReference>
<evidence type="ECO:0000256" key="11">
    <source>
        <dbReference type="ARBA" id="ARBA00045409"/>
    </source>
</evidence>
<evidence type="ECO:0000256" key="16">
    <source>
        <dbReference type="RuleBase" id="RU362067"/>
    </source>
</evidence>
<evidence type="ECO:0000256" key="13">
    <source>
        <dbReference type="ARBA" id="ARBA00049354"/>
    </source>
</evidence>
<feature type="binding site" evidence="15">
    <location>
        <begin position="34"/>
        <end position="35"/>
    </location>
    <ligand>
        <name>FAD</name>
        <dbReference type="ChEBI" id="CHEBI:57692"/>
    </ligand>
</feature>
<dbReference type="Gene3D" id="6.10.250.130">
    <property type="match status" value="1"/>
</dbReference>
<comment type="catalytic activity">
    <reaction evidence="13">
        <text>benzylamine + O2 + H2O = benzaldehyde + H2O2 + NH4(+)</text>
        <dbReference type="Rhea" id="RHEA:59424"/>
        <dbReference type="ChEBI" id="CHEBI:15377"/>
        <dbReference type="ChEBI" id="CHEBI:15379"/>
        <dbReference type="ChEBI" id="CHEBI:16240"/>
        <dbReference type="ChEBI" id="CHEBI:17169"/>
        <dbReference type="ChEBI" id="CHEBI:28938"/>
        <dbReference type="ChEBI" id="CHEBI:225238"/>
    </reaction>
    <physiologicalReaction direction="left-to-right" evidence="13">
        <dbReference type="Rhea" id="RHEA:59425"/>
    </physiologicalReaction>
</comment>
<keyword evidence="10" id="KW-0472">Membrane</keyword>
<dbReference type="GeneID" id="111253414"/>
<dbReference type="InterPro" id="IPR050703">
    <property type="entry name" value="Flavin_MAO"/>
</dbReference>
<evidence type="ECO:0000256" key="15">
    <source>
        <dbReference type="PIRSR" id="PIRSR601613-1"/>
    </source>
</evidence>
<evidence type="ECO:0000256" key="3">
    <source>
        <dbReference type="ARBA" id="ARBA00005995"/>
    </source>
</evidence>
<comment type="function">
    <text evidence="11">Catalyzes the oxidative deamination of primary and some secondary amines such as neurotransmitters, and exogenous amines including the tertiary amine, neurotoxin 1-methyl-4-phenyl-1,2,3,6-tetrahydropyridine (MPTP), with concomitant reduction of oxygen to hydrogen peroxide and participates in the metabolism of neuroactive and vasoactive amines in the central nervous system and peripheral tissues. Preferentially degrades benzylamine and phenylethylamine.</text>
</comment>
<evidence type="ECO:0000256" key="4">
    <source>
        <dbReference type="ARBA" id="ARBA00022630"/>
    </source>
</evidence>
<protein>
    <recommendedName>
        <fullName evidence="16">Amine oxidase</fullName>
        <ecNumber evidence="16">1.4.3.-</ecNumber>
    </recommendedName>
</protein>
<dbReference type="Gene3D" id="3.90.660.10">
    <property type="match status" value="1"/>
</dbReference>
<keyword evidence="4 16" id="KW-0285">Flavoprotein</keyword>
<dbReference type="Gene3D" id="3.50.50.60">
    <property type="entry name" value="FAD/NAD(P)-binding domain"/>
    <property type="match status" value="1"/>
</dbReference>
<dbReference type="KEGG" id="vde:111253414"/>
<feature type="binding site" evidence="15">
    <location>
        <position position="238"/>
    </location>
    <ligand>
        <name>FAD</name>
        <dbReference type="ChEBI" id="CHEBI:57692"/>
    </ligand>
</feature>
<dbReference type="OMA" id="PIHWAGT"/>
<dbReference type="GO" id="GO:0050660">
    <property type="term" value="F:flavin adenine dinucleotide binding"/>
    <property type="evidence" value="ECO:0007669"/>
    <property type="project" value="TreeGrafter"/>
</dbReference>
<comment type="subcellular location">
    <subcellularLocation>
        <location evidence="2">Mitochondrion outer membrane</location>
        <topology evidence="2">Single-pass type IV membrane protein</topology>
        <orientation evidence="2">Cytoplasmic side</orientation>
    </subcellularLocation>
</comment>
<keyword evidence="9" id="KW-0496">Mitochondrion</keyword>
<evidence type="ECO:0000256" key="5">
    <source>
        <dbReference type="ARBA" id="ARBA00022692"/>
    </source>
</evidence>
<evidence type="ECO:0000256" key="7">
    <source>
        <dbReference type="ARBA" id="ARBA00022989"/>
    </source>
</evidence>
<dbReference type="GO" id="GO:0008131">
    <property type="term" value="F:primary methylamine oxidase activity"/>
    <property type="evidence" value="ECO:0007669"/>
    <property type="project" value="TreeGrafter"/>
</dbReference>
<comment type="similarity">
    <text evidence="3 16">Belongs to the flavin monoamine oxidase family.</text>
</comment>
<dbReference type="SUPFAM" id="SSF54373">
    <property type="entry name" value="FAD-linked reductases, C-terminal domain"/>
    <property type="match status" value="1"/>
</dbReference>
<keyword evidence="19" id="KW-1185">Reference proteome</keyword>
<dbReference type="EC" id="1.4.3.-" evidence="16"/>
<dbReference type="PANTHER" id="PTHR43563:SF1">
    <property type="entry name" value="AMINE OXIDASE [FLAVIN-CONTAINING] B"/>
    <property type="match status" value="1"/>
</dbReference>
<evidence type="ECO:0000256" key="10">
    <source>
        <dbReference type="ARBA" id="ARBA00023136"/>
    </source>
</evidence>
<dbReference type="GO" id="GO:0009308">
    <property type="term" value="P:amine metabolic process"/>
    <property type="evidence" value="ECO:0007669"/>
    <property type="project" value="UniProtKB-ARBA"/>
</dbReference>
<evidence type="ECO:0000256" key="6">
    <source>
        <dbReference type="ARBA" id="ARBA00022827"/>
    </source>
</evidence>
<feature type="binding site" evidence="15">
    <location>
        <position position="432"/>
    </location>
    <ligand>
        <name>FAD</name>
        <dbReference type="ChEBI" id="CHEBI:57692"/>
    </ligand>
</feature>
<dbReference type="PANTHER" id="PTHR43563">
    <property type="entry name" value="AMINE OXIDASE"/>
    <property type="match status" value="1"/>
</dbReference>
<keyword evidence="5" id="KW-0812">Transmembrane</keyword>
<dbReference type="GO" id="GO:0005741">
    <property type="term" value="C:mitochondrial outer membrane"/>
    <property type="evidence" value="ECO:0007669"/>
    <property type="project" value="UniProtKB-SubCell"/>
</dbReference>
<dbReference type="Gene3D" id="1.10.405.10">
    <property type="entry name" value="Guanine Nucleotide Dissociation Inhibitor, domain 1"/>
    <property type="match status" value="1"/>
</dbReference>
<proteinExistence type="inferred from homology"/>
<dbReference type="GO" id="GO:0097621">
    <property type="term" value="F:monoamine oxidase activity"/>
    <property type="evidence" value="ECO:0007669"/>
    <property type="project" value="UniProtKB-EC"/>
</dbReference>
<dbReference type="FunFam" id="1.10.405.10:FF:000005">
    <property type="entry name" value="Amine oxidase [flavin-containing]"/>
    <property type="match status" value="1"/>
</dbReference>
<organism evidence="18 19">
    <name type="scientific">Varroa destructor</name>
    <name type="common">Honeybee mite</name>
    <dbReference type="NCBI Taxonomy" id="109461"/>
    <lineage>
        <taxon>Eukaryota</taxon>
        <taxon>Metazoa</taxon>
        <taxon>Ecdysozoa</taxon>
        <taxon>Arthropoda</taxon>
        <taxon>Chelicerata</taxon>
        <taxon>Arachnida</taxon>
        <taxon>Acari</taxon>
        <taxon>Parasitiformes</taxon>
        <taxon>Mesostigmata</taxon>
        <taxon>Gamasina</taxon>
        <taxon>Dermanyssoidea</taxon>
        <taxon>Varroidae</taxon>
        <taxon>Varroa</taxon>
    </lineage>
</organism>
<name>A0A7M7KL10_VARDE</name>